<dbReference type="EMBL" id="JAZDQT010000001">
    <property type="protein sequence ID" value="MEE1945213.1"/>
    <property type="molecule type" value="Genomic_DNA"/>
</dbReference>
<dbReference type="InterPro" id="IPR025921">
    <property type="entry name" value="HmuY"/>
</dbReference>
<dbReference type="Proteomes" id="UP001336835">
    <property type="component" value="Unassembled WGS sequence"/>
</dbReference>
<dbReference type="CDD" id="cd12105">
    <property type="entry name" value="HmuY"/>
    <property type="match status" value="1"/>
</dbReference>
<dbReference type="Pfam" id="PF14064">
    <property type="entry name" value="HmuY"/>
    <property type="match status" value="1"/>
</dbReference>
<feature type="chain" id="PRO_5045922662" evidence="1">
    <location>
        <begin position="20"/>
        <end position="351"/>
    </location>
</feature>
<evidence type="ECO:0000313" key="3">
    <source>
        <dbReference type="Proteomes" id="UP001336835"/>
    </source>
</evidence>
<organism evidence="2 3">
    <name type="scientific">Pedobacter albus</name>
    <dbReference type="NCBI Taxonomy" id="3113905"/>
    <lineage>
        <taxon>Bacteria</taxon>
        <taxon>Pseudomonadati</taxon>
        <taxon>Bacteroidota</taxon>
        <taxon>Sphingobacteriia</taxon>
        <taxon>Sphingobacteriales</taxon>
        <taxon>Sphingobacteriaceae</taxon>
        <taxon>Pedobacter</taxon>
    </lineage>
</organism>
<sequence length="351" mass="37190">MMNRFKSMLALGVAVTVLAACSKDKDQPIVVPPPSDGSTLTLNGLIGAEAGSSAGNSVYVDFSANKQTAVDRDSWDLGFYSGADFKVILNATNGSSVIKVEKTDLNAVTAADFDPNNLKVGQGGGTFALIDDPREANILNKTAIGVVSATDAENKVYIVNRKGGANNVLATTDLFKIRILRKGTGYTLQYAKVGDATFKTLDIAKNTAANFQFASLVKGAAVSVEPERASWDIVWGYSMYYTATFPYAFSDLVFINNLGGVTAAAVATSSKTYAAFGEADVASVTFSNARDIIGSTWRNTTGAAIGVKTDIFYVVKDSAGNVYKLKFNSFISNDGGERGKPVIEYKLVKKG</sequence>
<comment type="caution">
    <text evidence="2">The sequence shown here is derived from an EMBL/GenBank/DDBJ whole genome shotgun (WGS) entry which is preliminary data.</text>
</comment>
<keyword evidence="1" id="KW-0732">Signal</keyword>
<feature type="signal peptide" evidence="1">
    <location>
        <begin position="1"/>
        <end position="19"/>
    </location>
</feature>
<dbReference type="RefSeq" id="WP_330107560.1">
    <property type="nucleotide sequence ID" value="NZ_JAZDQT010000001.1"/>
</dbReference>
<proteinExistence type="predicted"/>
<accession>A0ABU7I6W3</accession>
<gene>
    <name evidence="2" type="ORF">VRU48_08845</name>
</gene>
<evidence type="ECO:0000313" key="2">
    <source>
        <dbReference type="EMBL" id="MEE1945213.1"/>
    </source>
</evidence>
<dbReference type="PROSITE" id="PS51257">
    <property type="entry name" value="PROKAR_LIPOPROTEIN"/>
    <property type="match status" value="1"/>
</dbReference>
<evidence type="ECO:0000256" key="1">
    <source>
        <dbReference type="SAM" id="SignalP"/>
    </source>
</evidence>
<reference evidence="2 3" key="1">
    <citation type="submission" date="2024-01" db="EMBL/GenBank/DDBJ databases">
        <title>Pedobacter sp. nov., isolated from fresh soil.</title>
        <authorList>
            <person name="Le N.T.T."/>
        </authorList>
    </citation>
    <scope>NUCLEOTIDE SEQUENCE [LARGE SCALE GENOMIC DNA]</scope>
    <source>
        <strain evidence="2 3">KR3-3</strain>
    </source>
</reference>
<name>A0ABU7I6W3_9SPHI</name>
<keyword evidence="3" id="KW-1185">Reference proteome</keyword>
<protein>
    <submittedName>
        <fullName evidence="2">HmuY family protein</fullName>
    </submittedName>
</protein>